<organism evidence="1">
    <name type="scientific">Rhizophora mucronata</name>
    <name type="common">Asiatic mangrove</name>
    <dbReference type="NCBI Taxonomy" id="61149"/>
    <lineage>
        <taxon>Eukaryota</taxon>
        <taxon>Viridiplantae</taxon>
        <taxon>Streptophyta</taxon>
        <taxon>Embryophyta</taxon>
        <taxon>Tracheophyta</taxon>
        <taxon>Spermatophyta</taxon>
        <taxon>Magnoliopsida</taxon>
        <taxon>eudicotyledons</taxon>
        <taxon>Gunneridae</taxon>
        <taxon>Pentapetalae</taxon>
        <taxon>rosids</taxon>
        <taxon>fabids</taxon>
        <taxon>Malpighiales</taxon>
        <taxon>Rhizophoraceae</taxon>
        <taxon>Rhizophora</taxon>
    </lineage>
</organism>
<dbReference type="EMBL" id="GGEC01022051">
    <property type="protein sequence ID" value="MBX02535.1"/>
    <property type="molecule type" value="Transcribed_RNA"/>
</dbReference>
<dbReference type="AlphaFoldDB" id="A0A2P2K9X7"/>
<evidence type="ECO:0000313" key="1">
    <source>
        <dbReference type="EMBL" id="MBX02535.1"/>
    </source>
</evidence>
<proteinExistence type="predicted"/>
<accession>A0A2P2K9X7</accession>
<protein>
    <submittedName>
        <fullName evidence="1">Uncharacterized protein</fullName>
    </submittedName>
</protein>
<reference evidence="1" key="1">
    <citation type="submission" date="2018-02" db="EMBL/GenBank/DDBJ databases">
        <title>Rhizophora mucronata_Transcriptome.</title>
        <authorList>
            <person name="Meera S.P."/>
            <person name="Sreeshan A."/>
            <person name="Augustine A."/>
        </authorList>
    </citation>
    <scope>NUCLEOTIDE SEQUENCE</scope>
    <source>
        <tissue evidence="1">Leaf</tissue>
    </source>
</reference>
<name>A0A2P2K9X7_RHIMU</name>
<sequence length="38" mass="4620">MGISYWVLEIVCHEALRILYTFHRCLNLFALHFPDQRN</sequence>